<protein>
    <submittedName>
        <fullName evidence="1">Uncharacterized protein</fullName>
    </submittedName>
</protein>
<dbReference type="AlphaFoldDB" id="A0AAW7HQ71"/>
<evidence type="ECO:0000313" key="2">
    <source>
        <dbReference type="Proteomes" id="UP001165439"/>
    </source>
</evidence>
<sequence>MVKRYRVTQRSFINGALLEAGAVVSLMIDSPGSNLELLDAPDGQGSATPAFTAKHNGGGRWIVADAAGDKVGDFIGASKEEAQAEADRLIAASKSDA</sequence>
<organism evidence="1 2">
    <name type="scientific">Pseudomonas alloputida</name>
    <dbReference type="NCBI Taxonomy" id="1940621"/>
    <lineage>
        <taxon>Bacteria</taxon>
        <taxon>Pseudomonadati</taxon>
        <taxon>Pseudomonadota</taxon>
        <taxon>Gammaproteobacteria</taxon>
        <taxon>Pseudomonadales</taxon>
        <taxon>Pseudomonadaceae</taxon>
        <taxon>Pseudomonas</taxon>
    </lineage>
</organism>
<comment type="caution">
    <text evidence="1">The sequence shown here is derived from an EMBL/GenBank/DDBJ whole genome shotgun (WGS) entry which is preliminary data.</text>
</comment>
<name>A0AAW7HQ71_9PSED</name>
<dbReference type="EMBL" id="JAJSRF020000001">
    <property type="protein sequence ID" value="MDM3952903.1"/>
    <property type="molecule type" value="Genomic_DNA"/>
</dbReference>
<reference evidence="1" key="1">
    <citation type="submission" date="2023-06" db="EMBL/GenBank/DDBJ databases">
        <title>MBL-encoding genomic islands in Pseudomonas spp. in Poland.</title>
        <authorList>
            <person name="Urbanowicz P."/>
            <person name="Izdebski R."/>
            <person name="Biedrzycka M."/>
            <person name="Gniadkowski M."/>
        </authorList>
    </citation>
    <scope>NUCLEOTIDE SEQUENCE</scope>
    <source>
        <strain evidence="1">NMI5768_13</strain>
    </source>
</reference>
<dbReference type="Proteomes" id="UP001165439">
    <property type="component" value="Unassembled WGS sequence"/>
</dbReference>
<proteinExistence type="predicted"/>
<gene>
    <name evidence="1" type="ORF">LU674_011255</name>
</gene>
<dbReference type="RefSeq" id="WP_198748504.1">
    <property type="nucleotide sequence ID" value="NZ_JAJSRF020000001.1"/>
</dbReference>
<accession>A0AAW7HQ71</accession>
<evidence type="ECO:0000313" key="1">
    <source>
        <dbReference type="EMBL" id="MDM3952903.1"/>
    </source>
</evidence>